<dbReference type="PROSITE" id="PS51257">
    <property type="entry name" value="PROKAR_LIPOPROTEIN"/>
    <property type="match status" value="1"/>
</dbReference>
<evidence type="ECO:0000259" key="6">
    <source>
        <dbReference type="Pfam" id="PF25944"/>
    </source>
</evidence>
<evidence type="ECO:0000313" key="8">
    <source>
        <dbReference type="EMBL" id="GAA4787708.1"/>
    </source>
</evidence>
<dbReference type="PANTHER" id="PTHR30158">
    <property type="entry name" value="ACRA/E-RELATED COMPONENT OF DRUG EFFLUX TRANSPORTER"/>
    <property type="match status" value="1"/>
</dbReference>
<dbReference type="Gene3D" id="2.40.420.20">
    <property type="match status" value="1"/>
</dbReference>
<dbReference type="Proteomes" id="UP001501411">
    <property type="component" value="Unassembled WGS sequence"/>
</dbReference>
<evidence type="ECO:0000259" key="4">
    <source>
        <dbReference type="Pfam" id="PF25876"/>
    </source>
</evidence>
<comment type="caution">
    <text evidence="8">The sequence shown here is derived from an EMBL/GenBank/DDBJ whole genome shotgun (WGS) entry which is preliminary data.</text>
</comment>
<dbReference type="InterPro" id="IPR058625">
    <property type="entry name" value="MdtA-like_BSH"/>
</dbReference>
<reference evidence="9" key="1">
    <citation type="journal article" date="2019" name="Int. J. Syst. Evol. Microbiol.">
        <title>The Global Catalogue of Microorganisms (GCM) 10K type strain sequencing project: providing services to taxonomists for standard genome sequencing and annotation.</title>
        <authorList>
            <consortium name="The Broad Institute Genomics Platform"/>
            <consortium name="The Broad Institute Genome Sequencing Center for Infectious Disease"/>
            <person name="Wu L."/>
            <person name="Ma J."/>
        </authorList>
    </citation>
    <scope>NUCLEOTIDE SEQUENCE [LARGE SCALE GENOMIC DNA]</scope>
    <source>
        <strain evidence="9">JCM 18200</strain>
    </source>
</reference>
<dbReference type="Gene3D" id="1.10.287.470">
    <property type="entry name" value="Helix hairpin bin"/>
    <property type="match status" value="1"/>
</dbReference>
<dbReference type="Gene3D" id="2.40.50.100">
    <property type="match status" value="1"/>
</dbReference>
<gene>
    <name evidence="8" type="primary">muxA</name>
    <name evidence="8" type="ORF">GCM10023231_14800</name>
</gene>
<dbReference type="Pfam" id="PF25917">
    <property type="entry name" value="BSH_RND"/>
    <property type="match status" value="1"/>
</dbReference>
<feature type="domain" description="Multidrug resistance protein MdtA-like beta-barrel" evidence="6">
    <location>
        <begin position="210"/>
        <end position="295"/>
    </location>
</feature>
<evidence type="ECO:0000313" key="9">
    <source>
        <dbReference type="Proteomes" id="UP001501411"/>
    </source>
</evidence>
<name>A0ABP9AZ11_9SPHI</name>
<organism evidence="8 9">
    <name type="scientific">Olivibacter ginsenosidimutans</name>
    <dbReference type="NCBI Taxonomy" id="1176537"/>
    <lineage>
        <taxon>Bacteria</taxon>
        <taxon>Pseudomonadati</taxon>
        <taxon>Bacteroidota</taxon>
        <taxon>Sphingobacteriia</taxon>
        <taxon>Sphingobacteriales</taxon>
        <taxon>Sphingobacteriaceae</taxon>
        <taxon>Olivibacter</taxon>
    </lineage>
</organism>
<feature type="region of interest" description="Disordered" evidence="3">
    <location>
        <begin position="368"/>
        <end position="391"/>
    </location>
</feature>
<comment type="subcellular location">
    <subcellularLocation>
        <location evidence="1">Cell envelope</location>
    </subcellularLocation>
</comment>
<sequence>MNRNLIHFLAILSGGFMLSSCGNKNQQAQQRPGAGGPVPVAIATVPEEVVKNVSNFPGTVVALNQTELRAEVNGYVTAILVPDGATVTKGQKLYEIDRTRYQAAQEQAKASLTIAQANFTKVSKDVERYKRLAEQDAIAKQTLDYALTDLNNAQAQVTSAQAALTSATTDLDRSVIRAPFNGTVGISQVRTGALVTAGSTLINTISSTNPIAVDFPVNERYIKQFVDLQKNGASTLKDSVITLQLSGNETYSKPGTITAIDRAVDPSTGTITVRASFQNQDNALRAGMNTNVLVATNSTAKMPVIPYQAVIEQLGEFKVYVVTDSSTVISQPVTLGTKIADKVVINEGLKSGQKIVVEGTQNLQPGAKVVDQSEVAKQQAPQGQGQGSSKK</sequence>
<dbReference type="InterPro" id="IPR058624">
    <property type="entry name" value="MdtA-like_HH"/>
</dbReference>
<dbReference type="InterPro" id="IPR058627">
    <property type="entry name" value="MdtA-like_C"/>
</dbReference>
<dbReference type="Gene3D" id="2.40.30.170">
    <property type="match status" value="1"/>
</dbReference>
<dbReference type="InterPro" id="IPR058626">
    <property type="entry name" value="MdtA-like_b-barrel"/>
</dbReference>
<accession>A0ABP9AZ11</accession>
<dbReference type="RefSeq" id="WP_345231114.1">
    <property type="nucleotide sequence ID" value="NZ_BAABIQ010000008.1"/>
</dbReference>
<proteinExistence type="inferred from homology"/>
<comment type="similarity">
    <text evidence="2">Belongs to the membrane fusion protein (MFP) (TC 8.A.1) family.</text>
</comment>
<feature type="domain" description="Multidrug resistance protein MdtA-like alpha-helical hairpin" evidence="4">
    <location>
        <begin position="106"/>
        <end position="172"/>
    </location>
</feature>
<keyword evidence="9" id="KW-1185">Reference proteome</keyword>
<dbReference type="Pfam" id="PF25876">
    <property type="entry name" value="HH_MFP_RND"/>
    <property type="match status" value="1"/>
</dbReference>
<dbReference type="Pfam" id="PF25967">
    <property type="entry name" value="RND-MFP_C"/>
    <property type="match status" value="1"/>
</dbReference>
<evidence type="ECO:0000256" key="1">
    <source>
        <dbReference type="ARBA" id="ARBA00004196"/>
    </source>
</evidence>
<dbReference type="EMBL" id="BAABIQ010000008">
    <property type="protein sequence ID" value="GAA4787708.1"/>
    <property type="molecule type" value="Genomic_DNA"/>
</dbReference>
<evidence type="ECO:0000256" key="3">
    <source>
        <dbReference type="SAM" id="MobiDB-lite"/>
    </source>
</evidence>
<dbReference type="SUPFAM" id="SSF111369">
    <property type="entry name" value="HlyD-like secretion proteins"/>
    <property type="match status" value="1"/>
</dbReference>
<dbReference type="Pfam" id="PF25944">
    <property type="entry name" value="Beta-barrel_RND"/>
    <property type="match status" value="1"/>
</dbReference>
<evidence type="ECO:0000256" key="2">
    <source>
        <dbReference type="ARBA" id="ARBA00009477"/>
    </source>
</evidence>
<evidence type="ECO:0000259" key="7">
    <source>
        <dbReference type="Pfam" id="PF25967"/>
    </source>
</evidence>
<dbReference type="NCBIfam" id="TIGR01730">
    <property type="entry name" value="RND_mfp"/>
    <property type="match status" value="1"/>
</dbReference>
<dbReference type="InterPro" id="IPR006143">
    <property type="entry name" value="RND_pump_MFP"/>
</dbReference>
<feature type="domain" description="Multidrug resistance protein MdtA-like barrel-sandwich hybrid" evidence="5">
    <location>
        <begin position="64"/>
        <end position="203"/>
    </location>
</feature>
<feature type="domain" description="Multidrug resistance protein MdtA-like C-terminal permuted SH3" evidence="7">
    <location>
        <begin position="304"/>
        <end position="361"/>
    </location>
</feature>
<protein>
    <submittedName>
        <fullName evidence="8">Multidrug efflux RND transporter periplasmic adaptor subunit MuxA</fullName>
    </submittedName>
</protein>
<evidence type="ECO:0000259" key="5">
    <source>
        <dbReference type="Pfam" id="PF25917"/>
    </source>
</evidence>